<sequence length="700" mass="77336">MALDVLTDLNKVRNIGIMAHIDAGKTTTTERILFYTGVNYKIGETHDGASTMDWMEQEQERGITITSAATTCYWKDNQINIIDTPGHVDFTVEVERSLRVLDGAVAVFDGKEGVEPQSETVWRQADKYNVPRICFVNKMDKLGADFYFTVKTIVDRLKAKPLPIQLPIGSENDFIGVVDLIEMRALVWRGETAMGEKYEVEEIPADMREQAEEYRASIVEAVAETDEELLEKYLGGEELTIPEIKKGIRALVLSGDAFPILCGSAFKNKGVQPMLDAVIDYLPSPLDVPAIEGHVIGDEETMLVRHPDANEPFAALAFKVASHPFFGKLTYVRVYSGHVASGAQVYNATKDKKERIGKLFQMHSNKENPVEDATAGHIYAFIGLKDVTTGDTLCDPANKIVLESMSFPEPVITVAIEPKTKADQEKLSTAIQKLAEEDPTFRVNLNEDTGQTEIAGMGELHLDILVDRMRREFKVEANVGKPQVAYRETIRRAVEKIDYTHKKQTGGSGQYAKVQMTFAPLDPSEGELYEFENKVTGGRVPREYIPSVDAGIQSAMQLGVLAGFPLVGVKATLLDGAAHDVDSSEMAFKIAGSMILKEAVRKADPVLLEPVMAVEVRTPEEYMGDVIGDLNSRRGMIQAMEDATGVKVITAQVPLSEMFGYVGDLRSKTQGRAVYSMSFDSYAEVPRNVAEEIIKKTRGE</sequence>
<evidence type="ECO:0000256" key="8">
    <source>
        <dbReference type="NCBIfam" id="TIGR00484"/>
    </source>
</evidence>
<evidence type="ECO:0000256" key="4">
    <source>
        <dbReference type="ARBA" id="ARBA00022917"/>
    </source>
</evidence>
<dbReference type="SMART" id="SM00838">
    <property type="entry name" value="EFG_C"/>
    <property type="match status" value="1"/>
</dbReference>
<dbReference type="GO" id="GO:0003746">
    <property type="term" value="F:translation elongation factor activity"/>
    <property type="evidence" value="ECO:0007669"/>
    <property type="project" value="UniProtKB-UniRule"/>
</dbReference>
<dbReference type="InterPro" id="IPR009000">
    <property type="entry name" value="Transl_B-barrel_sf"/>
</dbReference>
<evidence type="ECO:0000256" key="6">
    <source>
        <dbReference type="ARBA" id="ARBA00024731"/>
    </source>
</evidence>
<comment type="similarity">
    <text evidence="1 7">Belongs to the TRAFAC class translation factor GTPase superfamily. Classic translation factor GTPase family. EF-G/EF-2 subfamily.</text>
</comment>
<dbReference type="SUPFAM" id="SSF50447">
    <property type="entry name" value="Translation proteins"/>
    <property type="match status" value="1"/>
</dbReference>
<dbReference type="NCBIfam" id="NF009381">
    <property type="entry name" value="PRK12740.1-5"/>
    <property type="match status" value="1"/>
</dbReference>
<dbReference type="InterPro" id="IPR027417">
    <property type="entry name" value="P-loop_NTPase"/>
</dbReference>
<dbReference type="SMART" id="SM00889">
    <property type="entry name" value="EFG_IV"/>
    <property type="match status" value="1"/>
</dbReference>
<dbReference type="CDD" id="cd01434">
    <property type="entry name" value="EFG_mtEFG1_IV"/>
    <property type="match status" value="1"/>
</dbReference>
<keyword evidence="5 7" id="KW-0342">GTP-binding</keyword>
<keyword evidence="2 7" id="KW-0547">Nucleotide-binding</keyword>
<dbReference type="InterPro" id="IPR035647">
    <property type="entry name" value="EFG_III/V"/>
</dbReference>
<comment type="subcellular location">
    <subcellularLocation>
        <location evidence="7">Cytoplasm</location>
    </subcellularLocation>
</comment>
<dbReference type="InterPro" id="IPR047872">
    <property type="entry name" value="EFG_IV"/>
</dbReference>
<keyword evidence="7" id="KW-0963">Cytoplasm</keyword>
<evidence type="ECO:0000259" key="9">
    <source>
        <dbReference type="PROSITE" id="PS51722"/>
    </source>
</evidence>
<dbReference type="InterPro" id="IPR020568">
    <property type="entry name" value="Ribosomal_Su5_D2-typ_SF"/>
</dbReference>
<dbReference type="Pfam" id="PF00009">
    <property type="entry name" value="GTP_EFTU"/>
    <property type="match status" value="1"/>
</dbReference>
<dbReference type="Pfam" id="PF14492">
    <property type="entry name" value="EFG_III"/>
    <property type="match status" value="1"/>
</dbReference>
<reference evidence="10 11" key="1">
    <citation type="submission" date="2019-07" db="EMBL/GenBank/DDBJ databases">
        <title>Whole genome shotgun sequence of Cellulomonas aerilata NBRC 106308.</title>
        <authorList>
            <person name="Hosoyama A."/>
            <person name="Uohara A."/>
            <person name="Ohji S."/>
            <person name="Ichikawa N."/>
        </authorList>
    </citation>
    <scope>NUCLEOTIDE SEQUENCE [LARGE SCALE GENOMIC DNA]</scope>
    <source>
        <strain evidence="10 11">NBRC 106308</strain>
    </source>
</reference>
<dbReference type="OrthoDB" id="9801472at2"/>
<dbReference type="InterPro" id="IPR009022">
    <property type="entry name" value="EFG_III"/>
</dbReference>
<evidence type="ECO:0000256" key="3">
    <source>
        <dbReference type="ARBA" id="ARBA00022768"/>
    </source>
</evidence>
<dbReference type="InterPro" id="IPR000640">
    <property type="entry name" value="EFG_V-like"/>
</dbReference>
<dbReference type="Pfam" id="PF03144">
    <property type="entry name" value="GTP_EFTU_D2"/>
    <property type="match status" value="1"/>
</dbReference>
<dbReference type="FunFam" id="3.30.230.10:FF:000003">
    <property type="entry name" value="Elongation factor G"/>
    <property type="match status" value="1"/>
</dbReference>
<dbReference type="GO" id="GO:0005737">
    <property type="term" value="C:cytoplasm"/>
    <property type="evidence" value="ECO:0007669"/>
    <property type="project" value="UniProtKB-SubCell"/>
</dbReference>
<dbReference type="Pfam" id="PF00679">
    <property type="entry name" value="EFG_C"/>
    <property type="match status" value="1"/>
</dbReference>
<keyword evidence="4 7" id="KW-0648">Protein biosynthesis</keyword>
<dbReference type="CDD" id="cd01886">
    <property type="entry name" value="EF-G"/>
    <property type="match status" value="1"/>
</dbReference>
<organism evidence="10 11">
    <name type="scientific">Cellulomonas aerilata</name>
    <dbReference type="NCBI Taxonomy" id="515326"/>
    <lineage>
        <taxon>Bacteria</taxon>
        <taxon>Bacillati</taxon>
        <taxon>Actinomycetota</taxon>
        <taxon>Actinomycetes</taxon>
        <taxon>Micrococcales</taxon>
        <taxon>Cellulomonadaceae</taxon>
        <taxon>Cellulomonas</taxon>
    </lineage>
</organism>
<proteinExistence type="inferred from homology"/>
<evidence type="ECO:0000256" key="5">
    <source>
        <dbReference type="ARBA" id="ARBA00023134"/>
    </source>
</evidence>
<protein>
    <recommendedName>
        <fullName evidence="7 8">Elongation factor G</fullName>
        <shortName evidence="7">EF-G</shortName>
    </recommendedName>
</protein>
<dbReference type="GO" id="GO:0032790">
    <property type="term" value="P:ribosome disassembly"/>
    <property type="evidence" value="ECO:0007669"/>
    <property type="project" value="TreeGrafter"/>
</dbReference>
<dbReference type="HAMAP" id="MF_00054_B">
    <property type="entry name" value="EF_G_EF_2_B"/>
    <property type="match status" value="1"/>
</dbReference>
<dbReference type="Proteomes" id="UP000321181">
    <property type="component" value="Unassembled WGS sequence"/>
</dbReference>
<feature type="domain" description="Tr-type G" evidence="9">
    <location>
        <begin position="10"/>
        <end position="286"/>
    </location>
</feature>
<feature type="binding site" evidence="7">
    <location>
        <begin position="137"/>
        <end position="140"/>
    </location>
    <ligand>
        <name>GTP</name>
        <dbReference type="ChEBI" id="CHEBI:37565"/>
    </ligand>
</feature>
<dbReference type="NCBIfam" id="TIGR00484">
    <property type="entry name" value="EF-G"/>
    <property type="match status" value="1"/>
</dbReference>
<dbReference type="CDD" id="cd16262">
    <property type="entry name" value="EFG_III"/>
    <property type="match status" value="1"/>
</dbReference>
<dbReference type="FunFam" id="3.40.50.300:FF:000029">
    <property type="entry name" value="Elongation factor G"/>
    <property type="match status" value="1"/>
</dbReference>
<dbReference type="EMBL" id="BJYY01000001">
    <property type="protein sequence ID" value="GEO32872.1"/>
    <property type="molecule type" value="Genomic_DNA"/>
</dbReference>
<dbReference type="PANTHER" id="PTHR43261">
    <property type="entry name" value="TRANSLATION ELONGATION FACTOR G-RELATED"/>
    <property type="match status" value="1"/>
</dbReference>
<dbReference type="PRINTS" id="PR00315">
    <property type="entry name" value="ELONGATNFCT"/>
</dbReference>
<dbReference type="GO" id="GO:0005525">
    <property type="term" value="F:GTP binding"/>
    <property type="evidence" value="ECO:0007669"/>
    <property type="project" value="UniProtKB-UniRule"/>
</dbReference>
<dbReference type="InterPro" id="IPR005225">
    <property type="entry name" value="Small_GTP-bd"/>
</dbReference>
<dbReference type="GO" id="GO:0003924">
    <property type="term" value="F:GTPase activity"/>
    <property type="evidence" value="ECO:0007669"/>
    <property type="project" value="InterPro"/>
</dbReference>
<name>A0A512D8Q8_9CELL</name>
<keyword evidence="3 7" id="KW-0251">Elongation factor</keyword>
<dbReference type="PROSITE" id="PS00301">
    <property type="entry name" value="G_TR_1"/>
    <property type="match status" value="1"/>
</dbReference>
<keyword evidence="11" id="KW-1185">Reference proteome</keyword>
<dbReference type="FunFam" id="2.40.30.10:FF:000006">
    <property type="entry name" value="Elongation factor G"/>
    <property type="match status" value="1"/>
</dbReference>
<dbReference type="FunFam" id="3.30.70.240:FF:000001">
    <property type="entry name" value="Elongation factor G"/>
    <property type="match status" value="1"/>
</dbReference>
<evidence type="ECO:0000256" key="7">
    <source>
        <dbReference type="HAMAP-Rule" id="MF_00054"/>
    </source>
</evidence>
<dbReference type="InterPro" id="IPR041095">
    <property type="entry name" value="EFG_II"/>
</dbReference>
<dbReference type="InterPro" id="IPR004161">
    <property type="entry name" value="EFTu-like_2"/>
</dbReference>
<evidence type="ECO:0000313" key="10">
    <source>
        <dbReference type="EMBL" id="GEO32872.1"/>
    </source>
</evidence>
<dbReference type="SUPFAM" id="SSF54211">
    <property type="entry name" value="Ribosomal protein S5 domain 2-like"/>
    <property type="match status" value="1"/>
</dbReference>
<gene>
    <name evidence="7 10" type="primary">fusA</name>
    <name evidence="10" type="ORF">CAE01nite_05970</name>
</gene>
<evidence type="ECO:0000313" key="11">
    <source>
        <dbReference type="Proteomes" id="UP000321181"/>
    </source>
</evidence>
<dbReference type="InterPro" id="IPR031157">
    <property type="entry name" value="G_TR_CS"/>
</dbReference>
<dbReference type="SUPFAM" id="SSF54980">
    <property type="entry name" value="EF-G C-terminal domain-like"/>
    <property type="match status" value="2"/>
</dbReference>
<dbReference type="InterPro" id="IPR000795">
    <property type="entry name" value="T_Tr_GTP-bd_dom"/>
</dbReference>
<feature type="binding site" evidence="7">
    <location>
        <begin position="83"/>
        <end position="87"/>
    </location>
    <ligand>
        <name>GTP</name>
        <dbReference type="ChEBI" id="CHEBI:37565"/>
    </ligand>
</feature>
<dbReference type="Gene3D" id="3.30.70.870">
    <property type="entry name" value="Elongation Factor G (Translational Gtpase), domain 3"/>
    <property type="match status" value="1"/>
</dbReference>
<dbReference type="SUPFAM" id="SSF52540">
    <property type="entry name" value="P-loop containing nucleoside triphosphate hydrolases"/>
    <property type="match status" value="1"/>
</dbReference>
<dbReference type="FunFam" id="3.30.70.870:FF:000001">
    <property type="entry name" value="Elongation factor G"/>
    <property type="match status" value="1"/>
</dbReference>
<dbReference type="Gene3D" id="3.30.70.240">
    <property type="match status" value="1"/>
</dbReference>
<dbReference type="Gene3D" id="2.40.30.10">
    <property type="entry name" value="Translation factors"/>
    <property type="match status" value="1"/>
</dbReference>
<dbReference type="PANTHER" id="PTHR43261:SF1">
    <property type="entry name" value="RIBOSOME-RELEASING FACTOR 2, MITOCHONDRIAL"/>
    <property type="match status" value="1"/>
</dbReference>
<evidence type="ECO:0000256" key="1">
    <source>
        <dbReference type="ARBA" id="ARBA00005870"/>
    </source>
</evidence>
<dbReference type="NCBIfam" id="TIGR00231">
    <property type="entry name" value="small_GTP"/>
    <property type="match status" value="1"/>
</dbReference>
<accession>A0A512D8Q8</accession>
<comment type="caution">
    <text evidence="10">The sequence shown here is derived from an EMBL/GenBank/DDBJ whole genome shotgun (WGS) entry which is preliminary data.</text>
</comment>
<dbReference type="Gene3D" id="3.30.230.10">
    <property type="match status" value="1"/>
</dbReference>
<dbReference type="Gene3D" id="3.40.50.300">
    <property type="entry name" value="P-loop containing nucleotide triphosphate hydrolases"/>
    <property type="match status" value="1"/>
</dbReference>
<dbReference type="CDD" id="cd04088">
    <property type="entry name" value="EFG_mtEFG_II"/>
    <property type="match status" value="1"/>
</dbReference>
<comment type="function">
    <text evidence="6 7">Catalyzes the GTP-dependent ribosomal translocation step during translation elongation. During this step, the ribosome changes from the pre-translocational (PRE) to the post-translocational (POST) state as the newly formed A-site-bound peptidyl-tRNA and P-site-bound deacylated tRNA move to the P and E sites, respectively. Catalyzes the coordinated movement of the two tRNA molecules, the mRNA and conformational changes in the ribosome.</text>
</comment>
<dbReference type="RefSeq" id="WP_146899621.1">
    <property type="nucleotide sequence ID" value="NZ_BAAARM010000001.1"/>
</dbReference>
<dbReference type="Pfam" id="PF03764">
    <property type="entry name" value="EFG_IV"/>
    <property type="match status" value="1"/>
</dbReference>
<dbReference type="AlphaFoldDB" id="A0A512D8Q8"/>
<dbReference type="InterPro" id="IPR004540">
    <property type="entry name" value="Transl_elong_EFG/EF2"/>
</dbReference>
<dbReference type="InterPro" id="IPR005517">
    <property type="entry name" value="Transl_elong_EFG/EF2_IV"/>
</dbReference>
<dbReference type="PROSITE" id="PS51722">
    <property type="entry name" value="G_TR_2"/>
    <property type="match status" value="1"/>
</dbReference>
<dbReference type="InterPro" id="IPR035649">
    <property type="entry name" value="EFG_V"/>
</dbReference>
<dbReference type="CDD" id="cd03713">
    <property type="entry name" value="EFG_mtEFG_C"/>
    <property type="match status" value="1"/>
</dbReference>
<evidence type="ECO:0000256" key="2">
    <source>
        <dbReference type="ARBA" id="ARBA00022741"/>
    </source>
</evidence>
<feature type="binding site" evidence="7">
    <location>
        <begin position="19"/>
        <end position="26"/>
    </location>
    <ligand>
        <name>GTP</name>
        <dbReference type="ChEBI" id="CHEBI:37565"/>
    </ligand>
</feature>
<dbReference type="InterPro" id="IPR014721">
    <property type="entry name" value="Ribsml_uS5_D2-typ_fold_subgr"/>
</dbReference>